<dbReference type="PROSITE" id="PS51257">
    <property type="entry name" value="PROKAR_LIPOPROTEIN"/>
    <property type="match status" value="1"/>
</dbReference>
<sequence>MIQLKDKLKVNGGTRRYMEMIGLSLAFSLFAVSCTQDSDTFYPSSPEEEHPAVDESRMIPIQLSVDGVDQFYGGAVTRSGETVTRLVQPLDSTYDTGYDVETTVESIPLENIVSTRANLGNVQFRVVAYRTDASSADHYAGTAVYKTNGSGVAAIVAKTATPVNSVGQWILGPGTYTFVCYSYGLNSAPVMLTGNWSTTVSHNQDFMLCRKEGVVVAPDASGEFTLGGISFTRQCALLQLAVTANDFTNNTVQQCAATVSYLNSNSITWDASQTALSTGGTGGTVNFSWSSLNASTVNSNQYKVLPQSSRALTIKLTTLRIGNIQYNNRVTVKTSGLQFLAGGNYKITVKITGNGITVGGATWAKGNVYKSGSNFYFESSQSGYHSGTQGGSFFGWNTLSSTNNTYGGSSFSSDNDPCYQVAPRGTWCTPTANQLQNLGNSGYKSGYLDGKRGGYFGGNKVFLPAMGNRGKNNVNYWPETGYYRSSTGASGKRCYYLEFNQSYAVKNNYYWYWDAFPIRCVKR</sequence>
<dbReference type="Gene3D" id="2.60.40.2630">
    <property type="match status" value="1"/>
</dbReference>
<comment type="caution">
    <text evidence="1">The sequence shown here is derived from an EMBL/GenBank/DDBJ whole genome shotgun (WGS) entry which is preliminary data.</text>
</comment>
<dbReference type="EMBL" id="JGDM01000043">
    <property type="protein sequence ID" value="EXZ44998.1"/>
    <property type="molecule type" value="Genomic_DNA"/>
</dbReference>
<dbReference type="CDD" id="cd13121">
    <property type="entry name" value="BF2867_like_C"/>
    <property type="match status" value="1"/>
</dbReference>
<dbReference type="AlphaFoldDB" id="A0A015YKZ2"/>
<accession>A0A015YKZ2</accession>
<evidence type="ECO:0000313" key="1">
    <source>
        <dbReference type="EMBL" id="EXZ44998.1"/>
    </source>
</evidence>
<evidence type="ECO:0008006" key="3">
    <source>
        <dbReference type="Google" id="ProtNLM"/>
    </source>
</evidence>
<proteinExistence type="predicted"/>
<organism evidence="1 2">
    <name type="scientific">Bacteroides fragilis str. 2-F-2 #4</name>
    <dbReference type="NCBI Taxonomy" id="1339280"/>
    <lineage>
        <taxon>Bacteria</taxon>
        <taxon>Pseudomonadati</taxon>
        <taxon>Bacteroidota</taxon>
        <taxon>Bacteroidia</taxon>
        <taxon>Bacteroidales</taxon>
        <taxon>Bacteroidaceae</taxon>
        <taxon>Bacteroides</taxon>
    </lineage>
</organism>
<name>A0A015YKZ2_BACFG</name>
<dbReference type="Proteomes" id="UP000022272">
    <property type="component" value="Unassembled WGS sequence"/>
</dbReference>
<dbReference type="PATRIC" id="fig|1339280.3.peg.1712"/>
<protein>
    <recommendedName>
        <fullName evidence="3">Lipoprotein</fullName>
    </recommendedName>
</protein>
<reference evidence="1 2" key="1">
    <citation type="submission" date="2014-02" db="EMBL/GenBank/DDBJ databases">
        <authorList>
            <person name="Sears C."/>
            <person name="Carroll K."/>
            <person name="Sack B.R."/>
            <person name="Qadri F."/>
            <person name="Myers L.L."/>
            <person name="Chung G.-T."/>
            <person name="Escheverria P."/>
            <person name="Fraser C.M."/>
            <person name="Sadzewicz L."/>
            <person name="Shefchek K.A."/>
            <person name="Tallon L."/>
            <person name="Das S.P."/>
            <person name="Daugherty S."/>
            <person name="Mongodin E.F."/>
        </authorList>
    </citation>
    <scope>NUCLEOTIDE SEQUENCE [LARGE SCALE GENOMIC DNA]</scope>
    <source>
        <strain evidence="1 2">2-F-2 #4</strain>
    </source>
</reference>
<dbReference type="RefSeq" id="WP_032570308.1">
    <property type="nucleotide sequence ID" value="NZ_JGDM01000043.1"/>
</dbReference>
<gene>
    <name evidence="1" type="ORF">M076_1779</name>
</gene>
<evidence type="ECO:0000313" key="2">
    <source>
        <dbReference type="Proteomes" id="UP000022272"/>
    </source>
</evidence>